<dbReference type="Pfam" id="PF00672">
    <property type="entry name" value="HAMP"/>
    <property type="match status" value="1"/>
</dbReference>
<evidence type="ECO:0000256" key="4">
    <source>
        <dbReference type="ARBA" id="ARBA00022519"/>
    </source>
</evidence>
<name>A0A5P1RE37_9GAMM</name>
<dbReference type="SMART" id="SM00448">
    <property type="entry name" value="REC"/>
    <property type="match status" value="1"/>
</dbReference>
<keyword evidence="4" id="KW-0997">Cell inner membrane</keyword>
<proteinExistence type="predicted"/>
<dbReference type="CDD" id="cd17546">
    <property type="entry name" value="REC_hyHK_CKI1_RcsC-like"/>
    <property type="match status" value="1"/>
</dbReference>
<dbReference type="InterPro" id="IPR005467">
    <property type="entry name" value="His_kinase_dom"/>
</dbReference>
<keyword evidence="9" id="KW-0418">Kinase</keyword>
<evidence type="ECO:0000256" key="6">
    <source>
        <dbReference type="ARBA" id="ARBA00022679"/>
    </source>
</evidence>
<dbReference type="InterPro" id="IPR036097">
    <property type="entry name" value="HisK_dim/P_sf"/>
</dbReference>
<dbReference type="PANTHER" id="PTHR45339:SF1">
    <property type="entry name" value="HYBRID SIGNAL TRANSDUCTION HISTIDINE KINASE J"/>
    <property type="match status" value="1"/>
</dbReference>
<keyword evidence="6" id="KW-0808">Transferase</keyword>
<feature type="domain" description="HAMP" evidence="19">
    <location>
        <begin position="195"/>
        <end position="247"/>
    </location>
</feature>
<dbReference type="Proteomes" id="UP000324760">
    <property type="component" value="Chromosome"/>
</dbReference>
<dbReference type="Pfam" id="PF02518">
    <property type="entry name" value="HATPase_c"/>
    <property type="match status" value="1"/>
</dbReference>
<dbReference type="CDD" id="cd16922">
    <property type="entry name" value="HATPase_EvgS-ArcB-TorS-like"/>
    <property type="match status" value="1"/>
</dbReference>
<dbReference type="PROSITE" id="PS50110">
    <property type="entry name" value="RESPONSE_REGULATORY"/>
    <property type="match status" value="1"/>
</dbReference>
<dbReference type="SUPFAM" id="SSF158472">
    <property type="entry name" value="HAMP domain-like"/>
    <property type="match status" value="1"/>
</dbReference>
<dbReference type="SMART" id="SM00387">
    <property type="entry name" value="HATPase_c"/>
    <property type="match status" value="1"/>
</dbReference>
<keyword evidence="4" id="KW-1003">Cell membrane</keyword>
<dbReference type="InterPro" id="IPR036890">
    <property type="entry name" value="HATPase_C_sf"/>
</dbReference>
<keyword evidence="7 16" id="KW-0812">Transmembrane</keyword>
<evidence type="ECO:0000313" key="20">
    <source>
        <dbReference type="EMBL" id="QEQ97867.1"/>
    </source>
</evidence>
<keyword evidence="21" id="KW-1185">Reference proteome</keyword>
<evidence type="ECO:0000256" key="2">
    <source>
        <dbReference type="ARBA" id="ARBA00004429"/>
    </source>
</evidence>
<feature type="domain" description="Histidine kinase" evidence="17">
    <location>
        <begin position="294"/>
        <end position="515"/>
    </location>
</feature>
<gene>
    <name evidence="20" type="ORF">F0U83_14705</name>
</gene>
<dbReference type="SMART" id="SM00388">
    <property type="entry name" value="HisKA"/>
    <property type="match status" value="1"/>
</dbReference>
<dbReference type="PANTHER" id="PTHR45339">
    <property type="entry name" value="HYBRID SIGNAL TRANSDUCTION HISTIDINE KINASE J"/>
    <property type="match status" value="1"/>
</dbReference>
<evidence type="ECO:0000256" key="12">
    <source>
        <dbReference type="ARBA" id="ARBA00023012"/>
    </source>
</evidence>
<dbReference type="AlphaFoldDB" id="A0A5P1RE37"/>
<dbReference type="Pfam" id="PF00072">
    <property type="entry name" value="Response_reg"/>
    <property type="match status" value="1"/>
</dbReference>
<dbReference type="InterPro" id="IPR003594">
    <property type="entry name" value="HATPase_dom"/>
</dbReference>
<evidence type="ECO:0000256" key="13">
    <source>
        <dbReference type="ARBA" id="ARBA00023136"/>
    </source>
</evidence>
<evidence type="ECO:0000259" key="17">
    <source>
        <dbReference type="PROSITE" id="PS50109"/>
    </source>
</evidence>
<keyword evidence="10" id="KW-0067">ATP-binding</keyword>
<dbReference type="CDD" id="cd00082">
    <property type="entry name" value="HisKA"/>
    <property type="match status" value="1"/>
</dbReference>
<keyword evidence="5 14" id="KW-0597">Phosphoprotein</keyword>
<dbReference type="InterPro" id="IPR003661">
    <property type="entry name" value="HisK_dim/P_dom"/>
</dbReference>
<dbReference type="SUPFAM" id="SSF55874">
    <property type="entry name" value="ATPase domain of HSP90 chaperone/DNA topoisomerase II/histidine kinase"/>
    <property type="match status" value="1"/>
</dbReference>
<dbReference type="CDD" id="cd06225">
    <property type="entry name" value="HAMP"/>
    <property type="match status" value="1"/>
</dbReference>
<evidence type="ECO:0000256" key="8">
    <source>
        <dbReference type="ARBA" id="ARBA00022741"/>
    </source>
</evidence>
<keyword evidence="8" id="KW-0547">Nucleotide-binding</keyword>
<evidence type="ECO:0000256" key="15">
    <source>
        <dbReference type="SAM" id="Coils"/>
    </source>
</evidence>
<dbReference type="SUPFAM" id="SSF52172">
    <property type="entry name" value="CheY-like"/>
    <property type="match status" value="1"/>
</dbReference>
<evidence type="ECO:0000313" key="21">
    <source>
        <dbReference type="Proteomes" id="UP000324760"/>
    </source>
</evidence>
<dbReference type="EC" id="2.7.13.3" evidence="3"/>
<dbReference type="GO" id="GO:0005524">
    <property type="term" value="F:ATP binding"/>
    <property type="evidence" value="ECO:0007669"/>
    <property type="project" value="UniProtKB-KW"/>
</dbReference>
<evidence type="ECO:0000256" key="10">
    <source>
        <dbReference type="ARBA" id="ARBA00022840"/>
    </source>
</evidence>
<dbReference type="InterPro" id="IPR011006">
    <property type="entry name" value="CheY-like_superfamily"/>
</dbReference>
<feature type="modified residue" description="4-aspartylphosphate" evidence="14">
    <location>
        <position position="708"/>
    </location>
</feature>
<dbReference type="SMART" id="SM00304">
    <property type="entry name" value="HAMP"/>
    <property type="match status" value="1"/>
</dbReference>
<comment type="catalytic activity">
    <reaction evidence="1">
        <text>ATP + protein L-histidine = ADP + protein N-phospho-L-histidine.</text>
        <dbReference type="EC" id="2.7.13.3"/>
    </reaction>
</comment>
<evidence type="ECO:0000256" key="7">
    <source>
        <dbReference type="ARBA" id="ARBA00022692"/>
    </source>
</evidence>
<evidence type="ECO:0000256" key="9">
    <source>
        <dbReference type="ARBA" id="ARBA00022777"/>
    </source>
</evidence>
<dbReference type="FunFam" id="3.30.565.10:FF:000010">
    <property type="entry name" value="Sensor histidine kinase RcsC"/>
    <property type="match status" value="1"/>
</dbReference>
<dbReference type="Pfam" id="PF00512">
    <property type="entry name" value="HisKA"/>
    <property type="match status" value="1"/>
</dbReference>
<dbReference type="GO" id="GO:0005886">
    <property type="term" value="C:plasma membrane"/>
    <property type="evidence" value="ECO:0007669"/>
    <property type="project" value="UniProtKB-SubCell"/>
</dbReference>
<dbReference type="InterPro" id="IPR004358">
    <property type="entry name" value="Sig_transdc_His_kin-like_C"/>
</dbReference>
<reference evidence="20 21" key="1">
    <citation type="journal article" date="2019" name="Biochem. Eng. J.">
        <title>Metabolic engineering of the marine bacteria Neptunomonas concharum for the production of acetoin and meso-2,3-butanediol from acetate.</title>
        <authorList>
            <person name="Li W."/>
            <person name="Pu N."/>
            <person name="Liu C.-X."/>
            <person name="Yuan Q.-P."/>
            <person name="Li Z.-J."/>
        </authorList>
    </citation>
    <scope>NUCLEOTIDE SEQUENCE [LARGE SCALE GENOMIC DNA]</scope>
    <source>
        <strain evidence="20 21">JCM17730</strain>
    </source>
</reference>
<dbReference type="Gene3D" id="3.40.50.2300">
    <property type="match status" value="1"/>
</dbReference>
<feature type="transmembrane region" description="Helical" evidence="16">
    <location>
        <begin position="171"/>
        <end position="190"/>
    </location>
</feature>
<dbReference type="InterPro" id="IPR003660">
    <property type="entry name" value="HAMP_dom"/>
</dbReference>
<dbReference type="Pfam" id="PF09984">
    <property type="entry name" value="sCache_4"/>
    <property type="match status" value="1"/>
</dbReference>
<keyword evidence="15" id="KW-0175">Coiled coil</keyword>
<dbReference type="FunFam" id="1.10.287.130:FF:000004">
    <property type="entry name" value="Ethylene receptor 1"/>
    <property type="match status" value="1"/>
</dbReference>
<evidence type="ECO:0000256" key="14">
    <source>
        <dbReference type="PROSITE-ProRule" id="PRU00169"/>
    </source>
</evidence>
<dbReference type="InterPro" id="IPR019247">
    <property type="entry name" value="Histidine_kinase_BarA_N"/>
</dbReference>
<protein>
    <recommendedName>
        <fullName evidence="3">histidine kinase</fullName>
        <ecNumber evidence="3">2.7.13.3</ecNumber>
    </recommendedName>
</protein>
<dbReference type="Gene3D" id="1.10.287.130">
    <property type="match status" value="1"/>
</dbReference>
<keyword evidence="12" id="KW-0902">Two-component regulatory system</keyword>
<keyword evidence="11 16" id="KW-1133">Transmembrane helix</keyword>
<feature type="coiled-coil region" evidence="15">
    <location>
        <begin position="264"/>
        <end position="294"/>
    </location>
</feature>
<dbReference type="GO" id="GO:0000155">
    <property type="term" value="F:phosphorelay sensor kinase activity"/>
    <property type="evidence" value="ECO:0007669"/>
    <property type="project" value="InterPro"/>
</dbReference>
<evidence type="ECO:0000256" key="16">
    <source>
        <dbReference type="SAM" id="Phobius"/>
    </source>
</evidence>
<evidence type="ECO:0000259" key="18">
    <source>
        <dbReference type="PROSITE" id="PS50110"/>
    </source>
</evidence>
<dbReference type="SUPFAM" id="SSF47384">
    <property type="entry name" value="Homodimeric domain of signal transducing histidine kinase"/>
    <property type="match status" value="1"/>
</dbReference>
<sequence>MKTLSLPKIGIRHRILLLTLLPLLFISLILGGYFTYTRFQDAELNLIERGQLLARLLASSSEFGLITNNHELLQATSKGPLLEQDVSDILFLNGRYEVIQRSAQFPINLKIGAPSAYQQDQYWYFTQPVVTTGIPFLDNPEFQDTEQIIDTVGWVVIVVSETRTLKQQEQILLTSGTLLIIGIIITFLIAQRFGKRISHPILGLTRVMEEIQNGNLDARMSHTYTGEFNLLSQGLNDLADTVQKSITDQKTRVELATRRLQSTLHHLEQQNAALAKARRQADEANQAKDDFLARMSHELRTPLTSVVGFARLLQTTSCSDEQLEHIRIINQTALMLLSIVDDILDFSKLQRDAISLERIQFSLEDIIYDVLEMQAPSAFDKNLELISHIQSAPNLEVLGDPTRLRQVISNLVANAIKFTDKGTIEVHLESSTLNTQQSMFTIKVIDTGIGIPQKHLDQLFQAFMQADTTITRRFGGSGLGLVITKKLTELMGGKLFMVSQEEQGTTVTLQIPLRTHIHLNKNQEKSDFLTTPILLFEENVSLRRSIVNTLESRVRTVHSVQSLEKFLQLAPKFHIAILSLPSKVDALPIFFSAAEQVIKEAIELILIHPSNITLPKPLQNITTINKPLRPSGLYRALHLEHSPAHLPVDENDKSLENLRIVVAEDNKFNQLLIHTVLRTFHIDVFSAETGLEAIELVEKNQPDCVIMDVHMPVMDGLEATKRIKSIYPDLPVIALTANIIEHEHLALLKAGISSVLLKPINEAELMNTIKSLTKTLEPPSIQIQTPVDTQTLQLDKYNIPQAWLYNEMNQLTEKLTDAVKSLNSRAVREINHQLSGLAGLYELPEVECCTIEIHDLLSTPEQNWNELWKRAWRLSRLIRVLHEEAVSE</sequence>
<dbReference type="InterPro" id="IPR001789">
    <property type="entry name" value="Sig_transdc_resp-reg_receiver"/>
</dbReference>
<dbReference type="PRINTS" id="PR00344">
    <property type="entry name" value="BCTRLSENSOR"/>
</dbReference>
<evidence type="ECO:0000256" key="5">
    <source>
        <dbReference type="ARBA" id="ARBA00022553"/>
    </source>
</evidence>
<evidence type="ECO:0000256" key="1">
    <source>
        <dbReference type="ARBA" id="ARBA00000085"/>
    </source>
</evidence>
<comment type="subcellular location">
    <subcellularLocation>
        <location evidence="2">Cell inner membrane</location>
        <topology evidence="2">Multi-pass membrane protein</topology>
    </subcellularLocation>
</comment>
<dbReference type="KEGG" id="ncu:F0U83_14705"/>
<dbReference type="Gene3D" id="3.30.565.10">
    <property type="entry name" value="Histidine kinase-like ATPase, C-terminal domain"/>
    <property type="match status" value="1"/>
</dbReference>
<keyword evidence="13 16" id="KW-0472">Membrane</keyword>
<dbReference type="OrthoDB" id="6724607at2"/>
<evidence type="ECO:0000256" key="11">
    <source>
        <dbReference type="ARBA" id="ARBA00022989"/>
    </source>
</evidence>
<dbReference type="PROSITE" id="PS50109">
    <property type="entry name" value="HIS_KIN"/>
    <property type="match status" value="1"/>
</dbReference>
<dbReference type="Gene3D" id="6.10.340.10">
    <property type="match status" value="1"/>
</dbReference>
<feature type="domain" description="Response regulatory" evidence="18">
    <location>
        <begin position="659"/>
        <end position="773"/>
    </location>
</feature>
<accession>A0A5P1RE37</accession>
<dbReference type="RefSeq" id="WP_138987983.1">
    <property type="nucleotide sequence ID" value="NZ_CP043869.1"/>
</dbReference>
<evidence type="ECO:0000256" key="3">
    <source>
        <dbReference type="ARBA" id="ARBA00012438"/>
    </source>
</evidence>
<evidence type="ECO:0000259" key="19">
    <source>
        <dbReference type="PROSITE" id="PS50885"/>
    </source>
</evidence>
<dbReference type="EMBL" id="CP043869">
    <property type="protein sequence ID" value="QEQ97867.1"/>
    <property type="molecule type" value="Genomic_DNA"/>
</dbReference>
<dbReference type="PROSITE" id="PS50885">
    <property type="entry name" value="HAMP"/>
    <property type="match status" value="1"/>
</dbReference>
<organism evidence="20 21">
    <name type="scientific">Neptunomonas concharum</name>
    <dbReference type="NCBI Taxonomy" id="1031538"/>
    <lineage>
        <taxon>Bacteria</taxon>
        <taxon>Pseudomonadati</taxon>
        <taxon>Pseudomonadota</taxon>
        <taxon>Gammaproteobacteria</taxon>
        <taxon>Oceanospirillales</taxon>
        <taxon>Oceanospirillaceae</taxon>
        <taxon>Neptunomonas</taxon>
    </lineage>
</organism>